<evidence type="ECO:0000256" key="3">
    <source>
        <dbReference type="ARBA" id="ARBA00022781"/>
    </source>
</evidence>
<keyword evidence="5 8" id="KW-0472">Membrane</keyword>
<dbReference type="InterPro" id="IPR020781">
    <property type="entry name" value="ATPase_OSCP/d_CS"/>
</dbReference>
<dbReference type="PRINTS" id="PR00125">
    <property type="entry name" value="ATPASEDELTA"/>
</dbReference>
<proteinExistence type="inferred from homology"/>
<keyword evidence="8" id="KW-1003">Cell membrane</keyword>
<dbReference type="EMBL" id="CP045529">
    <property type="protein sequence ID" value="QFU98979.1"/>
    <property type="molecule type" value="Genomic_DNA"/>
</dbReference>
<dbReference type="Proteomes" id="UP000326702">
    <property type="component" value="Chromosome"/>
</dbReference>
<dbReference type="Pfam" id="PF00213">
    <property type="entry name" value="OSCP"/>
    <property type="match status" value="1"/>
</dbReference>
<name>A0A5P9QCG4_9MICO</name>
<evidence type="ECO:0000256" key="2">
    <source>
        <dbReference type="ARBA" id="ARBA00022448"/>
    </source>
</evidence>
<dbReference type="PROSITE" id="PS00389">
    <property type="entry name" value="ATPASE_DELTA"/>
    <property type="match status" value="1"/>
</dbReference>
<comment type="function">
    <text evidence="8">F(1)F(0) ATP synthase produces ATP from ADP in the presence of a proton or sodium gradient. F-type ATPases consist of two structural domains, F(1) containing the extramembraneous catalytic core and F(0) containing the membrane proton channel, linked together by a central stalk and a peripheral stalk. During catalysis, ATP synthesis in the catalytic domain of F(1) is coupled via a rotary mechanism of the central stalk subunits to proton translocation.</text>
</comment>
<sequence length="282" mass="30371">MTTDATSTTNAVMRGESGASLASAQERFEPVLVAAGADAKLLGEQLFALSDALDGSGGLRRTLTDPSLPAEAKAAVVRQLLGAFDDRVRDLAESLVALRWAQEPDLGHAVEHLALEGVLASAQAREALVTVEDELFRITRLLSGQRELRTALSDPQATVDNRIALVDRLFEGKVDDVTLLLAHRATTNLRHRRFVPNLLAYSDIAAERRRRLVAGVTSAVDLTPVQLDRLAGILERAYGRPVQLNVTVDSAVLGGLRVQVGADVIDSTMLSRLADARRRLVS</sequence>
<dbReference type="PANTHER" id="PTHR11910">
    <property type="entry name" value="ATP SYNTHASE DELTA CHAIN"/>
    <property type="match status" value="1"/>
</dbReference>
<keyword evidence="3 8" id="KW-0375">Hydrogen ion transport</keyword>
<gene>
    <name evidence="8" type="primary">atpH</name>
    <name evidence="9" type="ORF">KDY119_02504</name>
</gene>
<dbReference type="AlphaFoldDB" id="A0A5P9QCG4"/>
<comment type="similarity">
    <text evidence="8">Belongs to the ATPase delta chain family.</text>
</comment>
<evidence type="ECO:0000256" key="7">
    <source>
        <dbReference type="ARBA" id="ARBA00023310"/>
    </source>
</evidence>
<keyword evidence="6 8" id="KW-0139">CF(1)</keyword>
<dbReference type="GO" id="GO:0046933">
    <property type="term" value="F:proton-transporting ATP synthase activity, rotational mechanism"/>
    <property type="evidence" value="ECO:0007669"/>
    <property type="project" value="UniProtKB-UniRule"/>
</dbReference>
<accession>A0A5P9QCG4</accession>
<evidence type="ECO:0000256" key="1">
    <source>
        <dbReference type="ARBA" id="ARBA00004370"/>
    </source>
</evidence>
<evidence type="ECO:0000313" key="9">
    <source>
        <dbReference type="EMBL" id="QFU98979.1"/>
    </source>
</evidence>
<protein>
    <recommendedName>
        <fullName evidence="8">ATP synthase subunit delta</fullName>
    </recommendedName>
    <alternativeName>
        <fullName evidence="8">ATP synthase F(1) sector subunit delta</fullName>
    </alternativeName>
    <alternativeName>
        <fullName evidence="8">F-type ATPase subunit delta</fullName>
        <shortName evidence="8">F-ATPase subunit delta</shortName>
    </alternativeName>
</protein>
<reference evidence="9 10" key="1">
    <citation type="submission" date="2019-10" db="EMBL/GenBank/DDBJ databases">
        <title>Genome sequence of Luteimicrobium xylanilyticum HY-24.</title>
        <authorList>
            <person name="Kim D.Y."/>
            <person name="Park H.-Y."/>
        </authorList>
    </citation>
    <scope>NUCLEOTIDE SEQUENCE [LARGE SCALE GENOMIC DNA]</scope>
    <source>
        <strain evidence="9 10">HY-24</strain>
    </source>
</reference>
<keyword evidence="10" id="KW-1185">Reference proteome</keyword>
<dbReference type="GO" id="GO:0045259">
    <property type="term" value="C:proton-transporting ATP synthase complex"/>
    <property type="evidence" value="ECO:0007669"/>
    <property type="project" value="UniProtKB-KW"/>
</dbReference>
<evidence type="ECO:0000256" key="6">
    <source>
        <dbReference type="ARBA" id="ARBA00023196"/>
    </source>
</evidence>
<comment type="function">
    <text evidence="8">This protein is part of the stalk that links CF(0) to CF(1). It either transmits conformational changes from CF(0) to CF(1) or is implicated in proton conduction.</text>
</comment>
<evidence type="ECO:0000256" key="5">
    <source>
        <dbReference type="ARBA" id="ARBA00023136"/>
    </source>
</evidence>
<dbReference type="RefSeq" id="WP_322619614.1">
    <property type="nucleotide sequence ID" value="NZ_BAABIH010000004.1"/>
</dbReference>
<dbReference type="InterPro" id="IPR000711">
    <property type="entry name" value="ATPase_OSCP/dsu"/>
</dbReference>
<comment type="subcellular location">
    <subcellularLocation>
        <location evidence="8">Cell membrane</location>
        <topology evidence="8">Peripheral membrane protein</topology>
    </subcellularLocation>
    <subcellularLocation>
        <location evidence="1">Membrane</location>
    </subcellularLocation>
</comment>
<evidence type="ECO:0000313" key="10">
    <source>
        <dbReference type="Proteomes" id="UP000326702"/>
    </source>
</evidence>
<organism evidence="9 10">
    <name type="scientific">Luteimicrobium xylanilyticum</name>
    <dbReference type="NCBI Taxonomy" id="1133546"/>
    <lineage>
        <taxon>Bacteria</taxon>
        <taxon>Bacillati</taxon>
        <taxon>Actinomycetota</taxon>
        <taxon>Actinomycetes</taxon>
        <taxon>Micrococcales</taxon>
        <taxon>Luteimicrobium</taxon>
    </lineage>
</organism>
<dbReference type="GO" id="GO:0005886">
    <property type="term" value="C:plasma membrane"/>
    <property type="evidence" value="ECO:0007669"/>
    <property type="project" value="UniProtKB-SubCell"/>
</dbReference>
<dbReference type="NCBIfam" id="NF009967">
    <property type="entry name" value="PRK13430.1"/>
    <property type="match status" value="1"/>
</dbReference>
<evidence type="ECO:0000256" key="4">
    <source>
        <dbReference type="ARBA" id="ARBA00023065"/>
    </source>
</evidence>
<dbReference type="HAMAP" id="MF_01416">
    <property type="entry name" value="ATP_synth_delta_bact"/>
    <property type="match status" value="1"/>
</dbReference>
<keyword evidence="4 8" id="KW-0406">Ion transport</keyword>
<dbReference type="KEGG" id="lxl:KDY119_02504"/>
<dbReference type="NCBIfam" id="TIGR01145">
    <property type="entry name" value="ATP_synt_delta"/>
    <property type="match status" value="1"/>
</dbReference>
<keyword evidence="2 8" id="KW-0813">Transport</keyword>
<keyword evidence="7 8" id="KW-0066">ATP synthesis</keyword>
<evidence type="ECO:0000256" key="8">
    <source>
        <dbReference type="HAMAP-Rule" id="MF_01416"/>
    </source>
</evidence>